<comment type="caution">
    <text evidence="1">The sequence shown here is derived from an EMBL/GenBank/DDBJ whole genome shotgun (WGS) entry which is preliminary data.</text>
</comment>
<evidence type="ECO:0000313" key="1">
    <source>
        <dbReference type="EMBL" id="KAF9652639.1"/>
    </source>
</evidence>
<dbReference type="Proteomes" id="UP000886501">
    <property type="component" value="Unassembled WGS sequence"/>
</dbReference>
<name>A0ACB6ZSU0_THEGA</name>
<organism evidence="1 2">
    <name type="scientific">Thelephora ganbajun</name>
    <name type="common">Ganba fungus</name>
    <dbReference type="NCBI Taxonomy" id="370292"/>
    <lineage>
        <taxon>Eukaryota</taxon>
        <taxon>Fungi</taxon>
        <taxon>Dikarya</taxon>
        <taxon>Basidiomycota</taxon>
        <taxon>Agaricomycotina</taxon>
        <taxon>Agaricomycetes</taxon>
        <taxon>Thelephorales</taxon>
        <taxon>Thelephoraceae</taxon>
        <taxon>Thelephora</taxon>
    </lineage>
</organism>
<keyword evidence="2" id="KW-1185">Reference proteome</keyword>
<sequence length="591" mass="63897">MAATPSSSSSRAPRNKHADSFRPQFPINPFDSTPRPTTSSTSSSLSEPWMLRPDRIPFSTAYRRDVVLVLGIPSESCVAALLASHSLVHSLVIFASHRPPTLPPSHAPAVRILLLASPLAIEDAGSDRLFSTLEWAERVARVWRSPGSDSADVISYEETTKDVPAPAPGSFSRNSSSTSGSVESLSDRSSKSRRGLATFSKRYLPTGGIMSGFRSSSSLPPIDPLQRPFDAILNYISHDVAEKHVLKQTILVTSITRAFLAPTLSPYTKLSDAKKNSRRNSSGRIYSLPPTPPYQSGDLPTQDSSNMTAVPVLPAPAMPPPPSRMVHIVPPTAPIGLIRSLDSFLSSFSRQAAGAEEVDHAKQYILNSSTVQEIIVHPHLDQDKCTILDLILLGGLDSVSGKSWVASGQDILFLPTSASSSVSSTLSAPRKSALPPPRTLSESFKSVDPVPPPRARLQSSPKSLLLFSSGSSTQTRGGDNRTVRHSSPVSEQDGFIPSDLQFHSHPVRHPRPHSLFQPPSLGVSSRISSGRAMRRSRLNVITKPDDPDSSTSGLPTPPDSEEDARHTSPQSLASEVLTPRKKKSRWQFWKS</sequence>
<evidence type="ECO:0000313" key="2">
    <source>
        <dbReference type="Proteomes" id="UP000886501"/>
    </source>
</evidence>
<dbReference type="EMBL" id="MU117967">
    <property type="protein sequence ID" value="KAF9652639.1"/>
    <property type="molecule type" value="Genomic_DNA"/>
</dbReference>
<reference evidence="1" key="2">
    <citation type="journal article" date="2020" name="Nat. Commun.">
        <title>Large-scale genome sequencing of mycorrhizal fungi provides insights into the early evolution of symbiotic traits.</title>
        <authorList>
            <person name="Miyauchi S."/>
            <person name="Kiss E."/>
            <person name="Kuo A."/>
            <person name="Drula E."/>
            <person name="Kohler A."/>
            <person name="Sanchez-Garcia M."/>
            <person name="Morin E."/>
            <person name="Andreopoulos B."/>
            <person name="Barry K.W."/>
            <person name="Bonito G."/>
            <person name="Buee M."/>
            <person name="Carver A."/>
            <person name="Chen C."/>
            <person name="Cichocki N."/>
            <person name="Clum A."/>
            <person name="Culley D."/>
            <person name="Crous P.W."/>
            <person name="Fauchery L."/>
            <person name="Girlanda M."/>
            <person name="Hayes R.D."/>
            <person name="Keri Z."/>
            <person name="LaButti K."/>
            <person name="Lipzen A."/>
            <person name="Lombard V."/>
            <person name="Magnuson J."/>
            <person name="Maillard F."/>
            <person name="Murat C."/>
            <person name="Nolan M."/>
            <person name="Ohm R.A."/>
            <person name="Pangilinan J."/>
            <person name="Pereira M.F."/>
            <person name="Perotto S."/>
            <person name="Peter M."/>
            <person name="Pfister S."/>
            <person name="Riley R."/>
            <person name="Sitrit Y."/>
            <person name="Stielow J.B."/>
            <person name="Szollosi G."/>
            <person name="Zifcakova L."/>
            <person name="Stursova M."/>
            <person name="Spatafora J.W."/>
            <person name="Tedersoo L."/>
            <person name="Vaario L.M."/>
            <person name="Yamada A."/>
            <person name="Yan M."/>
            <person name="Wang P."/>
            <person name="Xu J."/>
            <person name="Bruns T."/>
            <person name="Baldrian P."/>
            <person name="Vilgalys R."/>
            <person name="Dunand C."/>
            <person name="Henrissat B."/>
            <person name="Grigoriev I.V."/>
            <person name="Hibbett D."/>
            <person name="Nagy L.G."/>
            <person name="Martin F.M."/>
        </authorList>
    </citation>
    <scope>NUCLEOTIDE SEQUENCE</scope>
    <source>
        <strain evidence="1">P2</strain>
    </source>
</reference>
<accession>A0ACB6ZSU0</accession>
<reference evidence="1" key="1">
    <citation type="submission" date="2019-10" db="EMBL/GenBank/DDBJ databases">
        <authorList>
            <consortium name="DOE Joint Genome Institute"/>
            <person name="Kuo A."/>
            <person name="Miyauchi S."/>
            <person name="Kiss E."/>
            <person name="Drula E."/>
            <person name="Kohler A."/>
            <person name="Sanchez-Garcia M."/>
            <person name="Andreopoulos B."/>
            <person name="Barry K.W."/>
            <person name="Bonito G."/>
            <person name="Buee M."/>
            <person name="Carver A."/>
            <person name="Chen C."/>
            <person name="Cichocki N."/>
            <person name="Clum A."/>
            <person name="Culley D."/>
            <person name="Crous P.W."/>
            <person name="Fauchery L."/>
            <person name="Girlanda M."/>
            <person name="Hayes R."/>
            <person name="Keri Z."/>
            <person name="Labutti K."/>
            <person name="Lipzen A."/>
            <person name="Lombard V."/>
            <person name="Magnuson J."/>
            <person name="Maillard F."/>
            <person name="Morin E."/>
            <person name="Murat C."/>
            <person name="Nolan M."/>
            <person name="Ohm R."/>
            <person name="Pangilinan J."/>
            <person name="Pereira M."/>
            <person name="Perotto S."/>
            <person name="Peter M."/>
            <person name="Riley R."/>
            <person name="Sitrit Y."/>
            <person name="Stielow B."/>
            <person name="Szollosi G."/>
            <person name="Zifcakova L."/>
            <person name="Stursova M."/>
            <person name="Spatafora J.W."/>
            <person name="Tedersoo L."/>
            <person name="Vaario L.-M."/>
            <person name="Yamada A."/>
            <person name="Yan M."/>
            <person name="Wang P."/>
            <person name="Xu J."/>
            <person name="Bruns T."/>
            <person name="Baldrian P."/>
            <person name="Vilgalys R."/>
            <person name="Henrissat B."/>
            <person name="Grigoriev I.V."/>
            <person name="Hibbett D."/>
            <person name="Nagy L.G."/>
            <person name="Martin F.M."/>
        </authorList>
    </citation>
    <scope>NUCLEOTIDE SEQUENCE</scope>
    <source>
        <strain evidence="1">P2</strain>
    </source>
</reference>
<gene>
    <name evidence="1" type="ORF">BDM02DRAFT_3126119</name>
</gene>
<proteinExistence type="predicted"/>
<protein>
    <submittedName>
        <fullName evidence="1">Uncharacterized protein</fullName>
    </submittedName>
</protein>